<proteinExistence type="predicted"/>
<dbReference type="Proteomes" id="UP001314205">
    <property type="component" value="Unassembled WGS sequence"/>
</dbReference>
<dbReference type="InterPro" id="IPR040676">
    <property type="entry name" value="DUF5641"/>
</dbReference>
<dbReference type="EMBL" id="CAVLGL010000035">
    <property type="protein sequence ID" value="CAK1582173.1"/>
    <property type="molecule type" value="Genomic_DNA"/>
</dbReference>
<protein>
    <recommendedName>
        <fullName evidence="1">DUF5641 domain-containing protein</fullName>
    </recommendedName>
</protein>
<evidence type="ECO:0000313" key="3">
    <source>
        <dbReference type="Proteomes" id="UP001314205"/>
    </source>
</evidence>
<dbReference type="PANTHER" id="PTHR47331">
    <property type="entry name" value="PHD-TYPE DOMAIN-CONTAINING PROTEIN"/>
    <property type="match status" value="1"/>
</dbReference>
<accession>A0AAV1KGH0</accession>
<sequence length="76" mass="8488">MHTLQQRQKWNTPANPVKEGMVVVCLQDNVTPLHWPLGVIVQLHPGKDGITRVASVKTKQGVFQRPVVKLCPLPTQ</sequence>
<dbReference type="Pfam" id="PF18701">
    <property type="entry name" value="DUF5641"/>
    <property type="match status" value="1"/>
</dbReference>
<keyword evidence="3" id="KW-1185">Reference proteome</keyword>
<organism evidence="2 3">
    <name type="scientific">Parnassius mnemosyne</name>
    <name type="common">clouded apollo</name>
    <dbReference type="NCBI Taxonomy" id="213953"/>
    <lineage>
        <taxon>Eukaryota</taxon>
        <taxon>Metazoa</taxon>
        <taxon>Ecdysozoa</taxon>
        <taxon>Arthropoda</taxon>
        <taxon>Hexapoda</taxon>
        <taxon>Insecta</taxon>
        <taxon>Pterygota</taxon>
        <taxon>Neoptera</taxon>
        <taxon>Endopterygota</taxon>
        <taxon>Lepidoptera</taxon>
        <taxon>Glossata</taxon>
        <taxon>Ditrysia</taxon>
        <taxon>Papilionoidea</taxon>
        <taxon>Papilionidae</taxon>
        <taxon>Parnassiinae</taxon>
        <taxon>Parnassini</taxon>
        <taxon>Parnassius</taxon>
        <taxon>Driopa</taxon>
    </lineage>
</organism>
<evidence type="ECO:0000313" key="2">
    <source>
        <dbReference type="EMBL" id="CAK1582173.1"/>
    </source>
</evidence>
<reference evidence="2 3" key="1">
    <citation type="submission" date="2023-11" db="EMBL/GenBank/DDBJ databases">
        <authorList>
            <person name="Hedman E."/>
            <person name="Englund M."/>
            <person name="Stromberg M."/>
            <person name="Nyberg Akerstrom W."/>
            <person name="Nylinder S."/>
            <person name="Jareborg N."/>
            <person name="Kallberg Y."/>
            <person name="Kronander E."/>
        </authorList>
    </citation>
    <scope>NUCLEOTIDE SEQUENCE [LARGE SCALE GENOMIC DNA]</scope>
</reference>
<evidence type="ECO:0000259" key="1">
    <source>
        <dbReference type="Pfam" id="PF18701"/>
    </source>
</evidence>
<gene>
    <name evidence="2" type="ORF">PARMNEM_LOCUS3743</name>
</gene>
<feature type="domain" description="DUF5641" evidence="1">
    <location>
        <begin position="1"/>
        <end position="73"/>
    </location>
</feature>
<comment type="caution">
    <text evidence="2">The sequence shown here is derived from an EMBL/GenBank/DDBJ whole genome shotgun (WGS) entry which is preliminary data.</text>
</comment>
<dbReference type="AlphaFoldDB" id="A0AAV1KGH0"/>
<name>A0AAV1KGH0_9NEOP</name>